<gene>
    <name evidence="1" type="ORF">GMO_19640</name>
</gene>
<organism evidence="1 2">
    <name type="scientific">Gluconobacter morbifer G707</name>
    <dbReference type="NCBI Taxonomy" id="1088869"/>
    <lineage>
        <taxon>Bacteria</taxon>
        <taxon>Pseudomonadati</taxon>
        <taxon>Pseudomonadota</taxon>
        <taxon>Alphaproteobacteria</taxon>
        <taxon>Acetobacterales</taxon>
        <taxon>Acetobacteraceae</taxon>
        <taxon>Gluconobacter</taxon>
    </lineage>
</organism>
<evidence type="ECO:0000313" key="1">
    <source>
        <dbReference type="EMBL" id="EHH67744.1"/>
    </source>
</evidence>
<proteinExistence type="predicted"/>
<comment type="caution">
    <text evidence="1">The sequence shown here is derived from an EMBL/GenBank/DDBJ whole genome shotgun (WGS) entry which is preliminary data.</text>
</comment>
<dbReference type="RefSeq" id="WP_008852111.1">
    <property type="nucleotide sequence ID" value="NZ_AGQV01000006.1"/>
</dbReference>
<dbReference type="Proteomes" id="UP000004949">
    <property type="component" value="Unassembled WGS sequence"/>
</dbReference>
<dbReference type="AlphaFoldDB" id="G6XKE8"/>
<dbReference type="OrthoDB" id="7596417at2"/>
<sequence length="150" mass="16762">MSATFHFPEVFMMRPAFVLMAALFVLAGCESQRQIITQKEDYLLAAGFHQQPANTPNRIAKFRKMPPHRFIRQVNATSHEPAYLYADPSICGCLYVGDAKAYGKYLADQKKRNLTTEEEDGEIIDTSHVGWDWGPAGPGFNSGYGPGMGW</sequence>
<name>G6XKE8_9PROT</name>
<dbReference type="EMBL" id="AGQV01000006">
    <property type="protein sequence ID" value="EHH67744.1"/>
    <property type="molecule type" value="Genomic_DNA"/>
</dbReference>
<accession>G6XKE8</accession>
<evidence type="ECO:0000313" key="2">
    <source>
        <dbReference type="Proteomes" id="UP000004949"/>
    </source>
</evidence>
<dbReference type="STRING" id="1088869.GMO_19640"/>
<keyword evidence="2" id="KW-1185">Reference proteome</keyword>
<reference evidence="1 2" key="1">
    <citation type="submission" date="2011-10" db="EMBL/GenBank/DDBJ databases">
        <title>Genome sequence of Gluconobacter morbifer G707, isolated from Drosophila gut.</title>
        <authorList>
            <person name="Lee W.-J."/>
            <person name="Kim E.-K."/>
        </authorList>
    </citation>
    <scope>NUCLEOTIDE SEQUENCE [LARGE SCALE GENOMIC DNA]</scope>
    <source>
        <strain evidence="1 2">G707</strain>
    </source>
</reference>
<protein>
    <submittedName>
        <fullName evidence="1">Uncharacterized protein</fullName>
    </submittedName>
</protein>
<dbReference type="PATRIC" id="fig|1088869.3.peg.1958"/>